<evidence type="ECO:0000256" key="2">
    <source>
        <dbReference type="SAM" id="MobiDB-lite"/>
    </source>
</evidence>
<feature type="region of interest" description="Disordered" evidence="2">
    <location>
        <begin position="942"/>
        <end position="970"/>
    </location>
</feature>
<feature type="region of interest" description="Disordered" evidence="2">
    <location>
        <begin position="883"/>
        <end position="920"/>
    </location>
</feature>
<reference evidence="3 4" key="1">
    <citation type="submission" date="2017-08" db="EMBL/GenBank/DDBJ databases">
        <title>Acidophilic green algal genome provides insights into adaptation to an acidic environment.</title>
        <authorList>
            <person name="Hirooka S."/>
            <person name="Hirose Y."/>
            <person name="Kanesaki Y."/>
            <person name="Higuchi S."/>
            <person name="Fujiwara T."/>
            <person name="Onuma R."/>
            <person name="Era A."/>
            <person name="Ohbayashi R."/>
            <person name="Uzuka A."/>
            <person name="Nozaki H."/>
            <person name="Yoshikawa H."/>
            <person name="Miyagishima S.Y."/>
        </authorList>
    </citation>
    <scope>NUCLEOTIDE SEQUENCE [LARGE SCALE GENOMIC DNA]</scope>
    <source>
        <strain evidence="3 4">NIES-2499</strain>
    </source>
</reference>
<comment type="caution">
    <text evidence="3">The sequence shown here is derived from an EMBL/GenBank/DDBJ whole genome shotgun (WGS) entry which is preliminary data.</text>
</comment>
<dbReference type="STRING" id="1157962.A0A250XGW0"/>
<organism evidence="3 4">
    <name type="scientific">Chlamydomonas eustigma</name>
    <dbReference type="NCBI Taxonomy" id="1157962"/>
    <lineage>
        <taxon>Eukaryota</taxon>
        <taxon>Viridiplantae</taxon>
        <taxon>Chlorophyta</taxon>
        <taxon>core chlorophytes</taxon>
        <taxon>Chlorophyceae</taxon>
        <taxon>CS clade</taxon>
        <taxon>Chlamydomonadales</taxon>
        <taxon>Chlamydomonadaceae</taxon>
        <taxon>Chlamydomonas</taxon>
    </lineage>
</organism>
<feature type="region of interest" description="Disordered" evidence="2">
    <location>
        <begin position="785"/>
        <end position="806"/>
    </location>
</feature>
<feature type="region of interest" description="Disordered" evidence="2">
    <location>
        <begin position="1911"/>
        <end position="1948"/>
    </location>
</feature>
<evidence type="ECO:0000313" key="3">
    <source>
        <dbReference type="EMBL" id="GAX82149.1"/>
    </source>
</evidence>
<feature type="coiled-coil region" evidence="1">
    <location>
        <begin position="319"/>
        <end position="346"/>
    </location>
</feature>
<feature type="coiled-coil region" evidence="1">
    <location>
        <begin position="109"/>
        <end position="198"/>
    </location>
</feature>
<feature type="region of interest" description="Disordered" evidence="2">
    <location>
        <begin position="397"/>
        <end position="427"/>
    </location>
</feature>
<dbReference type="Proteomes" id="UP000232323">
    <property type="component" value="Unassembled WGS sequence"/>
</dbReference>
<proteinExistence type="predicted"/>
<feature type="compositionally biased region" description="Polar residues" evidence="2">
    <location>
        <begin position="397"/>
        <end position="407"/>
    </location>
</feature>
<evidence type="ECO:0000313" key="4">
    <source>
        <dbReference type="Proteomes" id="UP000232323"/>
    </source>
</evidence>
<feature type="compositionally biased region" description="Basic and acidic residues" evidence="2">
    <location>
        <begin position="408"/>
        <end position="424"/>
    </location>
</feature>
<keyword evidence="4" id="KW-1185">Reference proteome</keyword>
<protein>
    <submittedName>
        <fullName evidence="3">Uncharacterized protein</fullName>
    </submittedName>
</protein>
<feature type="compositionally biased region" description="Polar residues" evidence="2">
    <location>
        <begin position="961"/>
        <end position="970"/>
    </location>
</feature>
<name>A0A250XGW0_9CHLO</name>
<dbReference type="EMBL" id="BEGY01000076">
    <property type="protein sequence ID" value="GAX82149.1"/>
    <property type="molecule type" value="Genomic_DNA"/>
</dbReference>
<feature type="coiled-coil region" evidence="1">
    <location>
        <begin position="240"/>
        <end position="274"/>
    </location>
</feature>
<evidence type="ECO:0000256" key="1">
    <source>
        <dbReference type="SAM" id="Coils"/>
    </source>
</evidence>
<gene>
    <name evidence="3" type="ORF">CEUSTIGMA_g9577.t1</name>
</gene>
<keyword evidence="1" id="KW-0175">Coiled coil</keyword>
<feature type="compositionally biased region" description="Acidic residues" evidence="2">
    <location>
        <begin position="797"/>
        <end position="806"/>
    </location>
</feature>
<sequence length="2111" mass="239369">MMITRKSCCTCRDFDAELEDLEKEWMKRASSMVSEAVMKYEAQARKEFENKLLIAQSKLMPDTRHKEEIEALEAMFKSKLAKSRAEAAREKKDMQTKHTEVEGRLKKGIEDLTAVVQELRRQLADSDDVYEKRQMEREKKQREEHVAVVDKLKAQHERSLSELTQASEDNIIKLKFRCEQLEQMLLRHNSELESVRRIAGTQVSIAEESAREANERLMETELGMRAKIERETASVKLALSESMDALKAEHKNDLEELKMNASSQEMQLKNTIIKLETDIVVLREGREADEKAFEDVKAAMNQHHHSSQETARLQAAAREAQLLDRIEQLEGSLLNLQEVADKELQNVQQIAMLDAALAALKEVAANREGQMMDVIKGLEASEQSLKSMVEELELQLSQKQAAGTSGDDTLRRKGNDSVREDKELSNASQREMIEALQSEYNQSMSALSQQLIKSQEAAAVRYAELEAQYKAALESYKLEREEHKLQLIEPQDALTVAQKHAREEGSHDMGEFIKSLQYLDRHDFICLFETDNGQCLLPSNVGQRKAEETFHLSTAAGCTLPQCLSLHACVFETHRQGEYIGIKSEFATGKFLQTNRRGSLLFHSGLCGVWEHWQMSPVLSQVGWAHPYGQRHGGWPGFVKLTSRQLPRVSLSVLVFKLHLSPLSPSLNLGKVTVTAGGGWNQLPAIREGATMQFVKPGGCSLRLHDISAVRTRAESTHVFGMPTCSEQVLPVAVDEESLIVEDQSSDDAPRDGFQPLGVWVVEKPAGSDAARRVRLNAVCGEQVELPSSSVSRDSEADGEEEDDEEAGFLPEDVYMAEAHDPLSTGYAKPWDAASAASAPQGKAAGQVEAIYSMNYTPNRTRQLHSLSMPGPCSPVPSSVDPEILHHHHDNSNQPDPHVYQDLPSTHSDVHTDHQHPAPMHSNPLPPMHSIPLPPMPVNYTGTHHGHHIPPQHQAPLPSMPQDSASQLSCDTSAPPPLYLNHRHGLASEVPASSFMTPTARQGGHQSVHQYGHSTSYCAESGQFRTKSVSTISHFTAPVAMSSWRSRSCMEEDLLDLSSRMVRGFMLKASRFSLYLCFKLWRSQSCHTARCTTMACQLRQQRLLWSGLLALAWYRNMESRMRNLRIQALGLAERANFRLLTSAFMAWWLLTSKSRSIQSYILRSARTHLTSIMRCWIMYVQARAHSRLSRTQKLLWCERRFTLVRKRAVWMTWMQQIQNSRVTEGWLSLRHGSRTLSSCWFAWRRLYSQQLEVVFHAEVIAGMHFQRWLLLRWHAVSHRNGRLRAAAMLMRHSLLQRGWIKLPLLAWRKFTLLKRWRQGVVKRLQLEKMQRLVSTTFRSWQRVVTSAVKLTRSMALLSCKRDYNRLKGLFTCWWIWSRQQQGIWRLLQAYHMRMLSSALRFWRDWSRQSARFSAVTKQLMRLRSFRISLALFSAWALQSGCHTCSRDGCCKAKCPMRGLRFLPLKTGPGFGAMLRNMDVGRGLSIKLFVERHSLWRCFSRWLGWQSCTSSVVNDMLRIRREEMRRCCFEMLQSHVRSSKEKWTLAQEYCWSTHIMRFKANIMMALRTLCVESHQRKLKSAEMMSKVMFKHVEKCFIEWKLRCQELKEAVESAAVWHAQRSLLICLQAWLETADSGHRRRDLALESYLRSAERARLLKVFWQWFKLASETSMRRRTWPILCRVFYSWLSMAHGAQMRSHSPASHSSSSYPDSVSTAKSVVGSSLLTSRQPQNIITEKVEYLQVMPDLSAAAVDKAKTAAPAAVMELMPGGQPCTDTWQGCDLADAVPTTRASTPMTAIRKPVDKCLNMTHHSVDQLIHNIKDLRLSHQEYFEGGSCDTAEPTLLRGYNRLLNSCARLSSAVDSVSSIRVQRTLSPPRRKAFWDHKKEPVLPGLNVGGLAEDTKTGDDYLDRAAQGGSAGTSYHSGDQRWMEVPSQEPVRHKHALSVPSLDRLDRQPRSALWDPLLLHPSSAGGITSASCDVDSSSETHKALLLAGHDRYDGRSVDHYLPADHSYLPVTFQPASRVEGQAAGLAKWQKKHVAPSIGVENAIRHSEVGGLPAYGTNKNDSRFMVSHLAAEAQSLRWEMDALGMLNMPTRRGSNGSGMPFDMCYT</sequence>
<accession>A0A250XGW0</accession>